<keyword evidence="5" id="KW-0804">Transcription</keyword>
<keyword evidence="2" id="KW-0902">Two-component regulatory system</keyword>
<dbReference type="EMBL" id="PNIN01000051">
    <property type="protein sequence ID" value="PMP70555.1"/>
    <property type="molecule type" value="Genomic_DNA"/>
</dbReference>
<dbReference type="PANTHER" id="PTHR44591">
    <property type="entry name" value="STRESS RESPONSE REGULATOR PROTEIN 1"/>
    <property type="match status" value="1"/>
</dbReference>
<dbReference type="InterPro" id="IPR050595">
    <property type="entry name" value="Bact_response_regulator"/>
</dbReference>
<name>A0A2J6WJJ7_9BACT</name>
<keyword evidence="3" id="KW-0805">Transcription regulation</keyword>
<evidence type="ECO:0000259" key="7">
    <source>
        <dbReference type="PROSITE" id="PS50110"/>
    </source>
</evidence>
<dbReference type="Gene3D" id="3.40.50.2300">
    <property type="match status" value="1"/>
</dbReference>
<evidence type="ECO:0000313" key="9">
    <source>
        <dbReference type="Proteomes" id="UP000242881"/>
    </source>
</evidence>
<gene>
    <name evidence="8" type="ORF">C0187_05245</name>
</gene>
<evidence type="ECO:0000256" key="4">
    <source>
        <dbReference type="ARBA" id="ARBA00023125"/>
    </source>
</evidence>
<dbReference type="SMART" id="SM00448">
    <property type="entry name" value="REC"/>
    <property type="match status" value="1"/>
</dbReference>
<evidence type="ECO:0000256" key="6">
    <source>
        <dbReference type="PROSITE-ProRule" id="PRU00169"/>
    </source>
</evidence>
<keyword evidence="4" id="KW-0238">DNA-binding</keyword>
<sequence>MKTVLIVDDDANIRLLLRDELWEKGYNVITAVDGDEALISFDEEYVDIVILDIRMPKVNGIEVLKTIRKTNQEVPIIIYTANPDDLPDLPGYGNTVKITKSSDIDNLINQVELMLNA</sequence>
<dbReference type="Proteomes" id="UP000242881">
    <property type="component" value="Unassembled WGS sequence"/>
</dbReference>
<protein>
    <submittedName>
        <fullName evidence="8">Response regulator</fullName>
    </submittedName>
</protein>
<comment type="caution">
    <text evidence="8">The sequence shown here is derived from an EMBL/GenBank/DDBJ whole genome shotgun (WGS) entry which is preliminary data.</text>
</comment>
<evidence type="ECO:0000256" key="3">
    <source>
        <dbReference type="ARBA" id="ARBA00023015"/>
    </source>
</evidence>
<dbReference type="FunFam" id="3.40.50.2300:FF:000001">
    <property type="entry name" value="DNA-binding response regulator PhoB"/>
    <property type="match status" value="1"/>
</dbReference>
<dbReference type="PANTHER" id="PTHR44591:SF3">
    <property type="entry name" value="RESPONSE REGULATORY DOMAIN-CONTAINING PROTEIN"/>
    <property type="match status" value="1"/>
</dbReference>
<dbReference type="GO" id="GO:0000160">
    <property type="term" value="P:phosphorelay signal transduction system"/>
    <property type="evidence" value="ECO:0007669"/>
    <property type="project" value="UniProtKB-KW"/>
</dbReference>
<evidence type="ECO:0000256" key="5">
    <source>
        <dbReference type="ARBA" id="ARBA00023163"/>
    </source>
</evidence>
<dbReference type="GO" id="GO:0003677">
    <property type="term" value="F:DNA binding"/>
    <property type="evidence" value="ECO:0007669"/>
    <property type="project" value="UniProtKB-KW"/>
</dbReference>
<reference evidence="8 9" key="1">
    <citation type="submission" date="2018-01" db="EMBL/GenBank/DDBJ databases">
        <title>Metagenomic assembled genomes from two thermal pools in the Uzon Caldera, Kamchatka, Russia.</title>
        <authorList>
            <person name="Wilkins L."/>
            <person name="Ettinger C."/>
        </authorList>
    </citation>
    <scope>NUCLEOTIDE SEQUENCE [LARGE SCALE GENOMIC DNA]</scope>
    <source>
        <strain evidence="8">ZAV-05</strain>
    </source>
</reference>
<evidence type="ECO:0000256" key="2">
    <source>
        <dbReference type="ARBA" id="ARBA00023012"/>
    </source>
</evidence>
<dbReference type="InterPro" id="IPR011006">
    <property type="entry name" value="CheY-like_superfamily"/>
</dbReference>
<dbReference type="Pfam" id="PF00072">
    <property type="entry name" value="Response_reg"/>
    <property type="match status" value="1"/>
</dbReference>
<feature type="modified residue" description="4-aspartylphosphate" evidence="6">
    <location>
        <position position="52"/>
    </location>
</feature>
<accession>A0A2J6WJJ7</accession>
<dbReference type="PROSITE" id="PS50110">
    <property type="entry name" value="RESPONSE_REGULATORY"/>
    <property type="match status" value="1"/>
</dbReference>
<proteinExistence type="predicted"/>
<dbReference type="AlphaFoldDB" id="A0A2J6WJJ7"/>
<dbReference type="InterPro" id="IPR001789">
    <property type="entry name" value="Sig_transdc_resp-reg_receiver"/>
</dbReference>
<evidence type="ECO:0000256" key="1">
    <source>
        <dbReference type="ARBA" id="ARBA00022553"/>
    </source>
</evidence>
<evidence type="ECO:0000313" key="8">
    <source>
        <dbReference type="EMBL" id="PMP70555.1"/>
    </source>
</evidence>
<dbReference type="RefSeq" id="WP_424605861.1">
    <property type="nucleotide sequence ID" value="NZ_JBNAVA010000007.1"/>
</dbReference>
<keyword evidence="1 6" id="KW-0597">Phosphoprotein</keyword>
<feature type="domain" description="Response regulatory" evidence="7">
    <location>
        <begin position="3"/>
        <end position="115"/>
    </location>
</feature>
<organism evidence="8 9">
    <name type="scientific">Calditerrivibrio nitroreducens</name>
    <dbReference type="NCBI Taxonomy" id="477976"/>
    <lineage>
        <taxon>Bacteria</taxon>
        <taxon>Pseudomonadati</taxon>
        <taxon>Deferribacterota</taxon>
        <taxon>Deferribacteres</taxon>
        <taxon>Deferribacterales</taxon>
        <taxon>Calditerrivibrionaceae</taxon>
    </lineage>
</organism>
<dbReference type="SUPFAM" id="SSF52172">
    <property type="entry name" value="CheY-like"/>
    <property type="match status" value="1"/>
</dbReference>